<dbReference type="InterPro" id="IPR013094">
    <property type="entry name" value="AB_hydrolase_3"/>
</dbReference>
<gene>
    <name evidence="4" type="primary">aes</name>
    <name evidence="4" type="ORF">BN159_4469</name>
</gene>
<protein>
    <submittedName>
        <fullName evidence="4">Lipase</fullName>
    </submittedName>
</protein>
<evidence type="ECO:0000256" key="1">
    <source>
        <dbReference type="ARBA" id="ARBA00010515"/>
    </source>
</evidence>
<dbReference type="OrthoDB" id="128186at2"/>
<evidence type="ECO:0000256" key="2">
    <source>
        <dbReference type="ARBA" id="ARBA00022801"/>
    </source>
</evidence>
<organism evidence="4 5">
    <name type="scientific">Streptomyces davaonensis (strain DSM 101723 / JCM 4913 / KCC S-0913 / 768)</name>
    <dbReference type="NCBI Taxonomy" id="1214101"/>
    <lineage>
        <taxon>Bacteria</taxon>
        <taxon>Bacillati</taxon>
        <taxon>Actinomycetota</taxon>
        <taxon>Actinomycetes</taxon>
        <taxon>Kitasatosporales</taxon>
        <taxon>Streptomycetaceae</taxon>
        <taxon>Streptomyces</taxon>
    </lineage>
</organism>
<dbReference type="PROSITE" id="PS01173">
    <property type="entry name" value="LIPASE_GDXG_HIS"/>
    <property type="match status" value="1"/>
</dbReference>
<dbReference type="STRING" id="1214101.BN159_4469"/>
<dbReference type="InterPro" id="IPR002168">
    <property type="entry name" value="Lipase_GDXG_HIS_AS"/>
</dbReference>
<dbReference type="KEGG" id="sdv:BN159_4469"/>
<dbReference type="eggNOG" id="COG0657">
    <property type="taxonomic scope" value="Bacteria"/>
</dbReference>
<evidence type="ECO:0000259" key="3">
    <source>
        <dbReference type="Pfam" id="PF07859"/>
    </source>
</evidence>
<reference evidence="4 5" key="1">
    <citation type="journal article" date="2012" name="J. Bacteriol.">
        <title>Genome sequence of the bacterium Streptomyces davawensis JCM 4913 and heterologous production of the unique antibiotic roseoflavin.</title>
        <authorList>
            <person name="Jankowitsch F."/>
            <person name="Schwarz J."/>
            <person name="Ruckert C."/>
            <person name="Gust B."/>
            <person name="Szczepanowski R."/>
            <person name="Blom J."/>
            <person name="Pelzer S."/>
            <person name="Kalinowski J."/>
            <person name="Mack M."/>
        </authorList>
    </citation>
    <scope>NUCLEOTIDE SEQUENCE [LARGE SCALE GENOMIC DNA]</scope>
    <source>
        <strain evidence="5">DSM 101723 / JCM 4913 / KCC S-0913 / 768</strain>
    </source>
</reference>
<dbReference type="Proteomes" id="UP000008043">
    <property type="component" value="Chromosome"/>
</dbReference>
<dbReference type="InterPro" id="IPR050300">
    <property type="entry name" value="GDXG_lipolytic_enzyme"/>
</dbReference>
<dbReference type="InterPro" id="IPR029058">
    <property type="entry name" value="AB_hydrolase_fold"/>
</dbReference>
<accession>K4R698</accession>
<comment type="similarity">
    <text evidence="1">Belongs to the 'GDXG' lipolytic enzyme family.</text>
</comment>
<dbReference type="RefSeq" id="WP_015659196.1">
    <property type="nucleotide sequence ID" value="NC_020504.1"/>
</dbReference>
<evidence type="ECO:0000313" key="4">
    <source>
        <dbReference type="EMBL" id="CCK28848.1"/>
    </source>
</evidence>
<dbReference type="PANTHER" id="PTHR48081">
    <property type="entry name" value="AB HYDROLASE SUPERFAMILY PROTEIN C4A8.06C"/>
    <property type="match status" value="1"/>
</dbReference>
<dbReference type="HOGENOM" id="CLU_012494_6_0_11"/>
<name>K4R698_STRDJ</name>
<dbReference type="GO" id="GO:0016787">
    <property type="term" value="F:hydrolase activity"/>
    <property type="evidence" value="ECO:0007669"/>
    <property type="project" value="UniProtKB-KW"/>
</dbReference>
<proteinExistence type="inferred from homology"/>
<sequence length="321" mass="34523">MNANPLGIPLEPEAQAFCEAGEVIPYLYTVPPSEKRRMLDELQARPTPRPDVEEEWVLVGDVPVRMVRPPGADGPLPTLLFVHGGGWVMGNASTHDRLVRELAVGAHIAVAFPEYTLSPEARFPTALEECWAVAEWLAGRATAEAPLAVGGDQMGATIACGLALLAIRRGGVDFAHQLLFYPATDTAFDTDSYQQFAVGYALRAQGYRDFWDQYCPDPDTRRDPVAAPLRTSPDELALLPPATVITAEADCLRDEGEAYAGALRTAGVPVLSVRYHGVTNGFVMLDAMRTTHAADAAINQAAAVLRTNLHPGATAKRAPTL</sequence>
<dbReference type="AlphaFoldDB" id="K4R698"/>
<dbReference type="EMBL" id="HE971709">
    <property type="protein sequence ID" value="CCK28848.1"/>
    <property type="molecule type" value="Genomic_DNA"/>
</dbReference>
<keyword evidence="5" id="KW-1185">Reference proteome</keyword>
<dbReference type="SUPFAM" id="SSF53474">
    <property type="entry name" value="alpha/beta-Hydrolases"/>
    <property type="match status" value="1"/>
</dbReference>
<dbReference type="PATRIC" id="fig|1214101.3.peg.4521"/>
<keyword evidence="2" id="KW-0378">Hydrolase</keyword>
<feature type="domain" description="Alpha/beta hydrolase fold-3" evidence="3">
    <location>
        <begin position="79"/>
        <end position="283"/>
    </location>
</feature>
<dbReference type="Pfam" id="PF07859">
    <property type="entry name" value="Abhydrolase_3"/>
    <property type="match status" value="1"/>
</dbReference>
<dbReference type="Gene3D" id="3.40.50.1820">
    <property type="entry name" value="alpha/beta hydrolase"/>
    <property type="match status" value="1"/>
</dbReference>
<dbReference type="PANTHER" id="PTHR48081:SF8">
    <property type="entry name" value="ALPHA_BETA HYDROLASE FOLD-3 DOMAIN-CONTAINING PROTEIN-RELATED"/>
    <property type="match status" value="1"/>
</dbReference>
<evidence type="ECO:0000313" key="5">
    <source>
        <dbReference type="Proteomes" id="UP000008043"/>
    </source>
</evidence>